<reference evidence="2 3" key="1">
    <citation type="submission" date="2024-09" db="EMBL/GenBank/DDBJ databases">
        <authorList>
            <person name="Sun Q."/>
            <person name="Mori K."/>
        </authorList>
    </citation>
    <scope>NUCLEOTIDE SEQUENCE [LARGE SCALE GENOMIC DNA]</scope>
    <source>
        <strain evidence="2 3">CGMCC 1.15906</strain>
    </source>
</reference>
<dbReference type="GO" id="GO:0032259">
    <property type="term" value="P:methylation"/>
    <property type="evidence" value="ECO:0007669"/>
    <property type="project" value="UniProtKB-KW"/>
</dbReference>
<evidence type="ECO:0000259" key="1">
    <source>
        <dbReference type="Pfam" id="PF08242"/>
    </source>
</evidence>
<keyword evidence="2" id="KW-0808">Transferase</keyword>
<dbReference type="GO" id="GO:0008168">
    <property type="term" value="F:methyltransferase activity"/>
    <property type="evidence" value="ECO:0007669"/>
    <property type="project" value="UniProtKB-KW"/>
</dbReference>
<dbReference type="InterPro" id="IPR029063">
    <property type="entry name" value="SAM-dependent_MTases_sf"/>
</dbReference>
<dbReference type="SUPFAM" id="SSF53335">
    <property type="entry name" value="S-adenosyl-L-methionine-dependent methyltransferases"/>
    <property type="match status" value="1"/>
</dbReference>
<dbReference type="Gene3D" id="3.40.50.150">
    <property type="entry name" value="Vaccinia Virus protein VP39"/>
    <property type="match status" value="1"/>
</dbReference>
<feature type="domain" description="Methyltransferase type 12" evidence="1">
    <location>
        <begin position="47"/>
        <end position="145"/>
    </location>
</feature>
<name>A0ABV6QNW2_9ACTN</name>
<evidence type="ECO:0000313" key="2">
    <source>
        <dbReference type="EMBL" id="MFC0626315.1"/>
    </source>
</evidence>
<dbReference type="CDD" id="cd02440">
    <property type="entry name" value="AdoMet_MTases"/>
    <property type="match status" value="1"/>
</dbReference>
<dbReference type="RefSeq" id="WP_380049635.1">
    <property type="nucleotide sequence ID" value="NZ_JBHLTC010000023.1"/>
</dbReference>
<comment type="caution">
    <text evidence="2">The sequence shown here is derived from an EMBL/GenBank/DDBJ whole genome shotgun (WGS) entry which is preliminary data.</text>
</comment>
<evidence type="ECO:0000313" key="3">
    <source>
        <dbReference type="Proteomes" id="UP001589890"/>
    </source>
</evidence>
<dbReference type="EMBL" id="JBHLTC010000023">
    <property type="protein sequence ID" value="MFC0626315.1"/>
    <property type="molecule type" value="Genomic_DNA"/>
</dbReference>
<organism evidence="2 3">
    <name type="scientific">Kribbella deserti</name>
    <dbReference type="NCBI Taxonomy" id="1926257"/>
    <lineage>
        <taxon>Bacteria</taxon>
        <taxon>Bacillati</taxon>
        <taxon>Actinomycetota</taxon>
        <taxon>Actinomycetes</taxon>
        <taxon>Propionibacteriales</taxon>
        <taxon>Kribbellaceae</taxon>
        <taxon>Kribbella</taxon>
    </lineage>
</organism>
<keyword evidence="2" id="KW-0489">Methyltransferase</keyword>
<sequence length="207" mass="23247">MDWSNWHEKYDVPGSPLARRLRAVQAQVRDALNRSPAGPLHVVSLCAGQGRDLLQVLTDHPRGSDVRARLVELDPRNTAYAEEFAQSNGLDQVEVLTADASLADHYRNLVPADLVLVCGVFGNISDEDIERTIDACRQLCKSGGTVIWTRHRGEPDLVPLICEWFENRGFERHWLSEPDAGYGVGVHRFTSEPQPFEPGTRLFTFTR</sequence>
<keyword evidence="3" id="KW-1185">Reference proteome</keyword>
<protein>
    <submittedName>
        <fullName evidence="2">Methyltransferase</fullName>
    </submittedName>
</protein>
<gene>
    <name evidence="2" type="ORF">ACFFGN_19710</name>
</gene>
<proteinExistence type="predicted"/>
<dbReference type="InterPro" id="IPR013217">
    <property type="entry name" value="Methyltransf_12"/>
</dbReference>
<dbReference type="Proteomes" id="UP001589890">
    <property type="component" value="Unassembled WGS sequence"/>
</dbReference>
<accession>A0ABV6QNW2</accession>
<dbReference type="Pfam" id="PF08242">
    <property type="entry name" value="Methyltransf_12"/>
    <property type="match status" value="1"/>
</dbReference>